<proteinExistence type="predicted"/>
<gene>
    <name evidence="1" type="ORF">SAMN04488021_11322</name>
</gene>
<dbReference type="STRING" id="34004.SAMN04488021_11322"/>
<evidence type="ECO:0000313" key="2">
    <source>
        <dbReference type="Proteomes" id="UP000183635"/>
    </source>
</evidence>
<dbReference type="AlphaFoldDB" id="A0A1I3A7S8"/>
<name>A0A1I3A7S8_9RHOB</name>
<organism evidence="1 2">
    <name type="scientific">Paracoccus aminovorans</name>
    <dbReference type="NCBI Taxonomy" id="34004"/>
    <lineage>
        <taxon>Bacteria</taxon>
        <taxon>Pseudomonadati</taxon>
        <taxon>Pseudomonadota</taxon>
        <taxon>Alphaproteobacteria</taxon>
        <taxon>Rhodobacterales</taxon>
        <taxon>Paracoccaceae</taxon>
        <taxon>Paracoccus</taxon>
    </lineage>
</organism>
<protein>
    <submittedName>
        <fullName evidence="1">Type VI secretion-associated protein, BMA_A0400 family</fullName>
    </submittedName>
</protein>
<sequence length="225" mass="23321">MPAEHRLSAGAAGLYGKHPGFGDFISAGLAEAWPAFADWAQASLGLWRDAAGPDWQARFDAAPVVGFWIGPALIGAGQALRGVMAPSRDRSGRRFPLALAQAGGTPPVLDTAQDFHRAAGQALAALLAADGFEPREAAQALDLPAPGTPAPDWPGFWAGNPALPPQQLLGQLAVADHAHATAARSYWWFGEGEAGPSGVLCCQGWPTPAELGWLIAHGAAREVEA</sequence>
<evidence type="ECO:0000313" key="1">
    <source>
        <dbReference type="EMBL" id="SFH46173.1"/>
    </source>
</evidence>
<reference evidence="1 2" key="1">
    <citation type="submission" date="2016-10" db="EMBL/GenBank/DDBJ databases">
        <authorList>
            <person name="de Groot N.N."/>
        </authorList>
    </citation>
    <scope>NUCLEOTIDE SEQUENCE [LARGE SCALE GENOMIC DNA]</scope>
    <source>
        <strain evidence="1 2">DSM 8537</strain>
    </source>
</reference>
<dbReference type="EMBL" id="FOPU01000013">
    <property type="protein sequence ID" value="SFH46173.1"/>
    <property type="molecule type" value="Genomic_DNA"/>
</dbReference>
<dbReference type="NCBIfam" id="TIGR03373">
    <property type="entry name" value="VI_minor_4"/>
    <property type="match status" value="1"/>
</dbReference>
<dbReference type="RefSeq" id="WP_074967455.1">
    <property type="nucleotide sequence ID" value="NZ_CBCRYP010000007.1"/>
</dbReference>
<dbReference type="OrthoDB" id="9801841at2"/>
<dbReference type="Pfam" id="PF09867">
    <property type="entry name" value="TagF_N"/>
    <property type="match status" value="1"/>
</dbReference>
<dbReference type="InterPro" id="IPR038225">
    <property type="entry name" value="TagF_sf"/>
</dbReference>
<dbReference type="InterPro" id="IPR017748">
    <property type="entry name" value="TagF"/>
</dbReference>
<dbReference type="Gene3D" id="3.40.1730.10">
    <property type="entry name" value="pa0076 domain"/>
    <property type="match status" value="1"/>
</dbReference>
<keyword evidence="2" id="KW-1185">Reference proteome</keyword>
<accession>A0A1I3A7S8</accession>
<dbReference type="Proteomes" id="UP000183635">
    <property type="component" value="Unassembled WGS sequence"/>
</dbReference>